<sequence>MTIQDVAKDARVSISAVSKVLRDAYGVSPEMRAKVTEAIERLGYRPQAGARAMRGRSYTVGVMLAALSHPFQPEIVEGITDELEPGPYQEILITGGLAAPRQQRSIEALADRQVDGLVIITPEIGTDWLEQLGAELPAVVVARHGGAVHFDTVVDDDRGGARLMVDHLVGLGHRSIVHTSHPTGSLERPFVLSHTARRDGYVAAMKRHGLEPDVIETSYTEEGGFLAAVEALDRPSPPTAIFAGADIAAVGVLRAAEERGLRVPEDLTVTGYDNINASAIGRVALTTIDQSGHLTGQMSARLLLERLTGRTRPVHYVVAPRLVVRATSAVPSRRR</sequence>
<dbReference type="RefSeq" id="WP_010360806.1">
    <property type="nucleotide sequence ID" value="NZ_BCMK01000014.1"/>
</dbReference>
<evidence type="ECO:0000313" key="5">
    <source>
        <dbReference type="EMBL" id="MDX2966647.1"/>
    </source>
</evidence>
<keyword evidence="1" id="KW-0805">Transcription regulation</keyword>
<dbReference type="GeneID" id="69813462"/>
<dbReference type="SMART" id="SM00354">
    <property type="entry name" value="HTH_LACI"/>
    <property type="match status" value="1"/>
</dbReference>
<proteinExistence type="predicted"/>
<dbReference type="PROSITE" id="PS00356">
    <property type="entry name" value="HTH_LACI_1"/>
    <property type="match status" value="1"/>
</dbReference>
<evidence type="ECO:0000313" key="8">
    <source>
        <dbReference type="Proteomes" id="UP001282288"/>
    </source>
</evidence>
<gene>
    <name evidence="5" type="ORF">PV399_44145</name>
    <name evidence="6" type="ORF">PV666_45980</name>
</gene>
<evidence type="ECO:0000313" key="7">
    <source>
        <dbReference type="Proteomes" id="UP001272987"/>
    </source>
</evidence>
<evidence type="ECO:0000256" key="2">
    <source>
        <dbReference type="ARBA" id="ARBA00023125"/>
    </source>
</evidence>
<accession>A0AAP6EKV1</accession>
<dbReference type="PANTHER" id="PTHR30146">
    <property type="entry name" value="LACI-RELATED TRANSCRIPTIONAL REPRESSOR"/>
    <property type="match status" value="1"/>
</dbReference>
<name>A0AAP6EKV1_9ACTN</name>
<dbReference type="Pfam" id="PF00356">
    <property type="entry name" value="LacI"/>
    <property type="match status" value="1"/>
</dbReference>
<dbReference type="PANTHER" id="PTHR30146:SF109">
    <property type="entry name" value="HTH-TYPE TRANSCRIPTIONAL REGULATOR GALS"/>
    <property type="match status" value="1"/>
</dbReference>
<dbReference type="Gene3D" id="1.10.260.40">
    <property type="entry name" value="lambda repressor-like DNA-binding domains"/>
    <property type="match status" value="1"/>
</dbReference>
<dbReference type="EMBL" id="JARAWC010000064">
    <property type="protein sequence ID" value="MDX2966647.1"/>
    <property type="molecule type" value="Genomic_DNA"/>
</dbReference>
<dbReference type="AlphaFoldDB" id="A0AAP6EKV1"/>
<keyword evidence="7" id="KW-1185">Reference proteome</keyword>
<dbReference type="EMBL" id="JARAWP010000043">
    <property type="protein sequence ID" value="MDX3025169.1"/>
    <property type="molecule type" value="Genomic_DNA"/>
</dbReference>
<dbReference type="Pfam" id="PF13377">
    <property type="entry name" value="Peripla_BP_3"/>
    <property type="match status" value="1"/>
</dbReference>
<dbReference type="InterPro" id="IPR000843">
    <property type="entry name" value="HTH_LacI"/>
</dbReference>
<dbReference type="InterPro" id="IPR046335">
    <property type="entry name" value="LacI/GalR-like_sensor"/>
</dbReference>
<protein>
    <submittedName>
        <fullName evidence="5">LacI family DNA-binding transcriptional regulator</fullName>
    </submittedName>
</protein>
<evidence type="ECO:0000259" key="4">
    <source>
        <dbReference type="PROSITE" id="PS50932"/>
    </source>
</evidence>
<evidence type="ECO:0000313" key="6">
    <source>
        <dbReference type="EMBL" id="MDX3025169.1"/>
    </source>
</evidence>
<keyword evidence="3" id="KW-0804">Transcription</keyword>
<dbReference type="GO" id="GO:0003700">
    <property type="term" value="F:DNA-binding transcription factor activity"/>
    <property type="evidence" value="ECO:0007669"/>
    <property type="project" value="TreeGrafter"/>
</dbReference>
<dbReference type="CDD" id="cd06267">
    <property type="entry name" value="PBP1_LacI_sugar_binding-like"/>
    <property type="match status" value="1"/>
</dbReference>
<comment type="caution">
    <text evidence="5">The sequence shown here is derived from an EMBL/GenBank/DDBJ whole genome shotgun (WGS) entry which is preliminary data.</text>
</comment>
<dbReference type="CDD" id="cd01392">
    <property type="entry name" value="HTH_LacI"/>
    <property type="match status" value="1"/>
</dbReference>
<dbReference type="InterPro" id="IPR028082">
    <property type="entry name" value="Peripla_BP_I"/>
</dbReference>
<dbReference type="Proteomes" id="UP001282288">
    <property type="component" value="Unassembled WGS sequence"/>
</dbReference>
<organism evidence="5 8">
    <name type="scientific">Streptomyces acidiscabies</name>
    <dbReference type="NCBI Taxonomy" id="42234"/>
    <lineage>
        <taxon>Bacteria</taxon>
        <taxon>Bacillati</taxon>
        <taxon>Actinomycetota</taxon>
        <taxon>Actinomycetes</taxon>
        <taxon>Kitasatosporales</taxon>
        <taxon>Streptomycetaceae</taxon>
        <taxon>Streptomyces</taxon>
    </lineage>
</organism>
<dbReference type="PROSITE" id="PS50932">
    <property type="entry name" value="HTH_LACI_2"/>
    <property type="match status" value="1"/>
</dbReference>
<dbReference type="SUPFAM" id="SSF53822">
    <property type="entry name" value="Periplasmic binding protein-like I"/>
    <property type="match status" value="1"/>
</dbReference>
<dbReference type="Proteomes" id="UP001272987">
    <property type="component" value="Unassembled WGS sequence"/>
</dbReference>
<evidence type="ECO:0000256" key="3">
    <source>
        <dbReference type="ARBA" id="ARBA00023163"/>
    </source>
</evidence>
<evidence type="ECO:0000256" key="1">
    <source>
        <dbReference type="ARBA" id="ARBA00023015"/>
    </source>
</evidence>
<dbReference type="Gene3D" id="3.40.50.2300">
    <property type="match status" value="2"/>
</dbReference>
<feature type="domain" description="HTH lacI-type" evidence="4">
    <location>
        <begin position="1"/>
        <end position="55"/>
    </location>
</feature>
<dbReference type="GO" id="GO:0000976">
    <property type="term" value="F:transcription cis-regulatory region binding"/>
    <property type="evidence" value="ECO:0007669"/>
    <property type="project" value="TreeGrafter"/>
</dbReference>
<dbReference type="SUPFAM" id="SSF47413">
    <property type="entry name" value="lambda repressor-like DNA-binding domains"/>
    <property type="match status" value="1"/>
</dbReference>
<reference evidence="5 7" key="1">
    <citation type="journal article" date="2023" name="Microb. Genom.">
        <title>Mesoterricola silvestris gen. nov., sp. nov., Mesoterricola sediminis sp. nov., Geothrix oryzae sp. nov., Geothrix edaphica sp. nov., Geothrix rubra sp. nov., and Geothrix limicola sp. nov., six novel members of Acidobacteriota isolated from soils.</title>
        <authorList>
            <person name="Weisberg A.J."/>
            <person name="Pearce E."/>
            <person name="Kramer C.G."/>
            <person name="Chang J.H."/>
            <person name="Clarke C.R."/>
        </authorList>
    </citation>
    <scope>NUCLEOTIDE SEQUENCE</scope>
    <source>
        <strain evidence="6 7">NB05-1H</strain>
        <strain evidence="5">NRRL_B-16521</strain>
    </source>
</reference>
<keyword evidence="2 5" id="KW-0238">DNA-binding</keyword>
<dbReference type="InterPro" id="IPR010982">
    <property type="entry name" value="Lambda_DNA-bd_dom_sf"/>
</dbReference>